<dbReference type="EMBL" id="CP000360">
    <property type="protein sequence ID" value="ABF42375.1"/>
    <property type="molecule type" value="Genomic_DNA"/>
</dbReference>
<dbReference type="RefSeq" id="WP_011524174.1">
    <property type="nucleotide sequence ID" value="NC_008009.1"/>
</dbReference>
<keyword evidence="3" id="KW-1185">Reference proteome</keyword>
<dbReference type="AlphaFoldDB" id="Q1IL75"/>
<reference evidence="2 3" key="1">
    <citation type="journal article" date="2009" name="Appl. Environ. Microbiol.">
        <title>Three genomes from the phylum Acidobacteria provide insight into the lifestyles of these microorganisms in soils.</title>
        <authorList>
            <person name="Ward N.L."/>
            <person name="Challacombe J.F."/>
            <person name="Janssen P.H."/>
            <person name="Henrissat B."/>
            <person name="Coutinho P.M."/>
            <person name="Wu M."/>
            <person name="Xie G."/>
            <person name="Haft D.H."/>
            <person name="Sait M."/>
            <person name="Badger J."/>
            <person name="Barabote R.D."/>
            <person name="Bradley B."/>
            <person name="Brettin T.S."/>
            <person name="Brinkac L.M."/>
            <person name="Bruce D."/>
            <person name="Creasy T."/>
            <person name="Daugherty S.C."/>
            <person name="Davidsen T.M."/>
            <person name="DeBoy R.T."/>
            <person name="Detter J.C."/>
            <person name="Dodson R.J."/>
            <person name="Durkin A.S."/>
            <person name="Ganapathy A."/>
            <person name="Gwinn-Giglio M."/>
            <person name="Han C.S."/>
            <person name="Khouri H."/>
            <person name="Kiss H."/>
            <person name="Kothari S.P."/>
            <person name="Madupu R."/>
            <person name="Nelson K.E."/>
            <person name="Nelson W.C."/>
            <person name="Paulsen I."/>
            <person name="Penn K."/>
            <person name="Ren Q."/>
            <person name="Rosovitz M.J."/>
            <person name="Selengut J.D."/>
            <person name="Shrivastava S."/>
            <person name="Sullivan S.A."/>
            <person name="Tapia R."/>
            <person name="Thompson L.S."/>
            <person name="Watkins K.L."/>
            <person name="Yang Q."/>
            <person name="Yu C."/>
            <person name="Zafar N."/>
            <person name="Zhou L."/>
            <person name="Kuske C.R."/>
        </authorList>
    </citation>
    <scope>NUCLEOTIDE SEQUENCE [LARGE SCALE GENOMIC DNA]</scope>
    <source>
        <strain evidence="2 3">Ellin345</strain>
    </source>
</reference>
<dbReference type="STRING" id="204669.Acid345_3374"/>
<dbReference type="Proteomes" id="UP000002432">
    <property type="component" value="Chromosome"/>
</dbReference>
<sequence>MTVAITKGQVQRLQVLYSQYERHTLDATRGTREERLQWASQQTGRLISSFKDLTLDEAKGLIDALQRLLNVKAPSKRTRRREDARRAGIDGRRDGQEFKKEPRLASAEDLATIERFYLRLDWTRDRFDAWLCSPSSPLGKRSNPQIRTLADANSVRWGLKRLLQKAGIWYEDSKKRG</sequence>
<gene>
    <name evidence="2" type="ordered locus">Acid345_3374</name>
</gene>
<accession>Q1IL75</accession>
<evidence type="ECO:0000313" key="2">
    <source>
        <dbReference type="EMBL" id="ABF42375.1"/>
    </source>
</evidence>
<evidence type="ECO:0000313" key="3">
    <source>
        <dbReference type="Proteomes" id="UP000002432"/>
    </source>
</evidence>
<name>Q1IL75_KORVE</name>
<evidence type="ECO:0000256" key="1">
    <source>
        <dbReference type="SAM" id="MobiDB-lite"/>
    </source>
</evidence>
<dbReference type="EnsemblBacteria" id="ABF42375">
    <property type="protein sequence ID" value="ABF42375"/>
    <property type="gene ID" value="Acid345_3374"/>
</dbReference>
<dbReference type="HOGENOM" id="CLU_1551944_0_0_0"/>
<proteinExistence type="predicted"/>
<dbReference type="OrthoDB" id="9845772at2"/>
<protein>
    <submittedName>
        <fullName evidence="2">Uncharacterized protein</fullName>
    </submittedName>
</protein>
<feature type="region of interest" description="Disordered" evidence="1">
    <location>
        <begin position="76"/>
        <end position="100"/>
    </location>
</feature>
<dbReference type="eggNOG" id="ENOG5033ZSG">
    <property type="taxonomic scope" value="Bacteria"/>
</dbReference>
<dbReference type="KEGG" id="aba:Acid345_3374"/>
<feature type="compositionally biased region" description="Basic and acidic residues" evidence="1">
    <location>
        <begin position="80"/>
        <end position="100"/>
    </location>
</feature>
<organism evidence="2 3">
    <name type="scientific">Koribacter versatilis (strain Ellin345)</name>
    <dbReference type="NCBI Taxonomy" id="204669"/>
    <lineage>
        <taxon>Bacteria</taxon>
        <taxon>Pseudomonadati</taxon>
        <taxon>Acidobacteriota</taxon>
        <taxon>Terriglobia</taxon>
        <taxon>Terriglobales</taxon>
        <taxon>Candidatus Korobacteraceae</taxon>
        <taxon>Candidatus Korobacter</taxon>
    </lineage>
</organism>